<accession>A0A195C0C6</accession>
<organism evidence="2 3">
    <name type="scientific">Cyphomyrmex costatus</name>
    <dbReference type="NCBI Taxonomy" id="456900"/>
    <lineage>
        <taxon>Eukaryota</taxon>
        <taxon>Metazoa</taxon>
        <taxon>Ecdysozoa</taxon>
        <taxon>Arthropoda</taxon>
        <taxon>Hexapoda</taxon>
        <taxon>Insecta</taxon>
        <taxon>Pterygota</taxon>
        <taxon>Neoptera</taxon>
        <taxon>Endopterygota</taxon>
        <taxon>Hymenoptera</taxon>
        <taxon>Apocrita</taxon>
        <taxon>Aculeata</taxon>
        <taxon>Formicoidea</taxon>
        <taxon>Formicidae</taxon>
        <taxon>Myrmicinae</taxon>
        <taxon>Cyphomyrmex</taxon>
    </lineage>
</organism>
<proteinExistence type="predicted"/>
<evidence type="ECO:0000313" key="2">
    <source>
        <dbReference type="EMBL" id="KYM93616.1"/>
    </source>
</evidence>
<dbReference type="Proteomes" id="UP000078542">
    <property type="component" value="Unassembled WGS sequence"/>
</dbReference>
<evidence type="ECO:0000256" key="1">
    <source>
        <dbReference type="SAM" id="MobiDB-lite"/>
    </source>
</evidence>
<sequence>MAPSSQPRRGVTLAESTRTPRTNIDSGNVFTLREHERRTRGRVSTITHSRIKRARGGYYNTGAGKAVRSQPGHNQWALTPGSPVRRRQETPPPSTTMTTVAAAAVAGVDETCAKVLGREPYDTSPAISLRGDFDRTPINIISDWIQSIRLLVEQKCQLRIPLILIIFFPSHVNNELIILYTIID</sequence>
<feature type="region of interest" description="Disordered" evidence="1">
    <location>
        <begin position="64"/>
        <end position="95"/>
    </location>
</feature>
<gene>
    <name evidence="2" type="ORF">ALC62_15974</name>
</gene>
<name>A0A195C0C6_9HYME</name>
<evidence type="ECO:0000313" key="3">
    <source>
        <dbReference type="Proteomes" id="UP000078542"/>
    </source>
</evidence>
<reference evidence="2 3" key="1">
    <citation type="submission" date="2016-03" db="EMBL/GenBank/DDBJ databases">
        <title>Cyphomyrmex costatus WGS genome.</title>
        <authorList>
            <person name="Nygaard S."/>
            <person name="Hu H."/>
            <person name="Boomsma J."/>
            <person name="Zhang G."/>
        </authorList>
    </citation>
    <scope>NUCLEOTIDE SEQUENCE [LARGE SCALE GENOMIC DNA]</scope>
    <source>
        <strain evidence="2">MS0001</strain>
        <tissue evidence="2">Whole body</tissue>
    </source>
</reference>
<dbReference type="AlphaFoldDB" id="A0A195C0C6"/>
<keyword evidence="3" id="KW-1185">Reference proteome</keyword>
<feature type="region of interest" description="Disordered" evidence="1">
    <location>
        <begin position="1"/>
        <end position="25"/>
    </location>
</feature>
<protein>
    <submittedName>
        <fullName evidence="2">Uncharacterized protein</fullName>
    </submittedName>
</protein>
<feature type="compositionally biased region" description="Polar residues" evidence="1">
    <location>
        <begin position="14"/>
        <end position="25"/>
    </location>
</feature>
<dbReference type="EMBL" id="KQ978501">
    <property type="protein sequence ID" value="KYM93616.1"/>
    <property type="molecule type" value="Genomic_DNA"/>
</dbReference>